<dbReference type="InterPro" id="IPR025110">
    <property type="entry name" value="AMP-bd_C"/>
</dbReference>
<dbReference type="Pfam" id="PF13193">
    <property type="entry name" value="AMP-binding_C"/>
    <property type="match status" value="1"/>
</dbReference>
<dbReference type="Pfam" id="PF00501">
    <property type="entry name" value="AMP-binding"/>
    <property type="match status" value="1"/>
</dbReference>
<dbReference type="InterPro" id="IPR020845">
    <property type="entry name" value="AMP-binding_CS"/>
</dbReference>
<dbReference type="Gene3D" id="3.30.300.30">
    <property type="match status" value="1"/>
</dbReference>
<organism evidence="1 2">
    <name type="scientific">Mycolicibacterium hassiacum (strain DSM 44199 / CIP 105218 / JCM 12690 / 3849)</name>
    <name type="common">Mycobacterium hassiacum</name>
    <dbReference type="NCBI Taxonomy" id="1122247"/>
    <lineage>
        <taxon>Bacteria</taxon>
        <taxon>Bacillati</taxon>
        <taxon>Actinomycetota</taxon>
        <taxon>Actinomycetes</taxon>
        <taxon>Mycobacteriales</taxon>
        <taxon>Mycobacteriaceae</taxon>
        <taxon>Mycolicibacterium</taxon>
    </lineage>
</organism>
<dbReference type="PATRIC" id="fig|1122247.3.peg.4166"/>
<dbReference type="PANTHER" id="PTHR43201">
    <property type="entry name" value="ACYL-COA SYNTHETASE"/>
    <property type="match status" value="1"/>
</dbReference>
<dbReference type="Proteomes" id="UP000006265">
    <property type="component" value="Unassembled WGS sequence"/>
</dbReference>
<dbReference type="eggNOG" id="COG0318">
    <property type="taxonomic scope" value="Bacteria"/>
</dbReference>
<sequence>MTDGTIAGLLDEAARQRPNAPFLLGEDGADWTVADVARLSTAGAHWLAEVGVRPGMTVAWQLPAHPPAAVLMLALARAGVTQAPVLHLLRRREVAAAVEVGGADLLIVDETTRAEAPDGIPVLELPADFLAELAHRPNSESPFPAPTAHDPHWIYFTSGSTGLPKGVRHTDSTLLVAAAGYVAHLGLGDHPDDVGTLAFPIAHIGGIIYLTSMLIGGFPAVLVPKVDAATIADVLARRRVTISGSSPAFYQILLAAQLASGRDDPLIPTLRMLIGGGAPCPPELHEKIRKHLRVPVLHAYGMTEAPLTCVSKATDTDEQQIHSCGLPIPGARVRIAHSGEIELCGTNVTPGYVDAVQWAQTTTPDGWFRTGDCGYLRPDGRIVITGRIKDLIIRKGENISPDEIENELLAHPLIDDVAVVGLPDEERGELVCAVVKRSPAHRDVTLDEICAFLDRRGLMKQKWPERLVVVDEFPLTGLGKVAKKVLAEKISGGTGCPS</sequence>
<reference evidence="1 2" key="1">
    <citation type="journal article" date="2012" name="J. Bacteriol.">
        <title>Genome sequence of Mycobacterium hassiacum DSM 44199, a rare source of heat-stable mycobacterial proteins.</title>
        <authorList>
            <person name="Tiago I."/>
            <person name="Maranha A."/>
            <person name="Mendes V."/>
            <person name="Alarico S."/>
            <person name="Moynihan P.J."/>
            <person name="Clarke A.J."/>
            <person name="Macedo-Ribeiro S."/>
            <person name="Pereira P.J."/>
            <person name="Empadinhas N."/>
        </authorList>
    </citation>
    <scope>NUCLEOTIDE SEQUENCE [LARGE SCALE GENOMIC DNA]</scope>
    <source>
        <strain evidence="2">DSM 44199 / CIP 105218 / JCM 12690 / 3849</strain>
    </source>
</reference>
<dbReference type="Gene3D" id="3.40.50.12780">
    <property type="entry name" value="N-terminal domain of ligase-like"/>
    <property type="match status" value="1"/>
</dbReference>
<dbReference type="PANTHER" id="PTHR43201:SF32">
    <property type="entry name" value="2-SUCCINYLBENZOATE--COA LIGASE, CHLOROPLASTIC_PEROXISOMAL"/>
    <property type="match status" value="1"/>
</dbReference>
<proteinExistence type="predicted"/>
<dbReference type="GO" id="GO:0031956">
    <property type="term" value="F:medium-chain fatty acid-CoA ligase activity"/>
    <property type="evidence" value="ECO:0007669"/>
    <property type="project" value="TreeGrafter"/>
</dbReference>
<gene>
    <name evidence="1" type="ORF">C731_4346</name>
</gene>
<dbReference type="GO" id="GO:0006631">
    <property type="term" value="P:fatty acid metabolic process"/>
    <property type="evidence" value="ECO:0007669"/>
    <property type="project" value="TreeGrafter"/>
</dbReference>
<comment type="caution">
    <text evidence="1">The sequence shown here is derived from an EMBL/GenBank/DDBJ whole genome shotgun (WGS) entry which is preliminary data.</text>
</comment>
<dbReference type="EMBL" id="AMRA01000123">
    <property type="protein sequence ID" value="EKF21607.1"/>
    <property type="molecule type" value="Genomic_DNA"/>
</dbReference>
<dbReference type="STRING" id="1122247.GCA_000379865_00315"/>
<dbReference type="PROSITE" id="PS00455">
    <property type="entry name" value="AMP_BINDING"/>
    <property type="match status" value="1"/>
</dbReference>
<evidence type="ECO:0000313" key="2">
    <source>
        <dbReference type="Proteomes" id="UP000006265"/>
    </source>
</evidence>
<protein>
    <submittedName>
        <fullName evidence="1">AMP-binding enzyme family protein</fullName>
    </submittedName>
</protein>
<name>K5BCJ0_MYCHD</name>
<dbReference type="InterPro" id="IPR042099">
    <property type="entry name" value="ANL_N_sf"/>
</dbReference>
<dbReference type="OrthoDB" id="9803968at2"/>
<dbReference type="RefSeq" id="WP_005631545.1">
    <property type="nucleotide sequence ID" value="NZ_AMRA01000123.1"/>
</dbReference>
<dbReference type="InterPro" id="IPR045851">
    <property type="entry name" value="AMP-bd_C_sf"/>
</dbReference>
<keyword evidence="2" id="KW-1185">Reference proteome</keyword>
<dbReference type="InterPro" id="IPR000873">
    <property type="entry name" value="AMP-dep_synth/lig_dom"/>
</dbReference>
<evidence type="ECO:0000313" key="1">
    <source>
        <dbReference type="EMBL" id="EKF21607.1"/>
    </source>
</evidence>
<dbReference type="AlphaFoldDB" id="K5BCJ0"/>
<accession>K5BCJ0</accession>
<dbReference type="SUPFAM" id="SSF56801">
    <property type="entry name" value="Acetyl-CoA synthetase-like"/>
    <property type="match status" value="1"/>
</dbReference>